<dbReference type="AlphaFoldDB" id="A0A167UI96"/>
<dbReference type="PANTHER" id="PTHR10039">
    <property type="entry name" value="AMELOGENIN"/>
    <property type="match status" value="1"/>
</dbReference>
<dbReference type="Pfam" id="PF12796">
    <property type="entry name" value="Ank_2"/>
    <property type="match status" value="1"/>
</dbReference>
<dbReference type="EMBL" id="KV417975">
    <property type="protein sequence ID" value="KZP03973.1"/>
    <property type="molecule type" value="Genomic_DNA"/>
</dbReference>
<organism evidence="4 5">
    <name type="scientific">Athelia psychrophila</name>
    <dbReference type="NCBI Taxonomy" id="1759441"/>
    <lineage>
        <taxon>Eukaryota</taxon>
        <taxon>Fungi</taxon>
        <taxon>Dikarya</taxon>
        <taxon>Basidiomycota</taxon>
        <taxon>Agaricomycotina</taxon>
        <taxon>Agaricomycetes</taxon>
        <taxon>Agaricomycetidae</taxon>
        <taxon>Atheliales</taxon>
        <taxon>Atheliaceae</taxon>
        <taxon>Athelia</taxon>
    </lineage>
</organism>
<feature type="domain" description="Nephrocystin 3-like N-terminal" evidence="3">
    <location>
        <begin position="3"/>
        <end position="42"/>
    </location>
</feature>
<feature type="non-terminal residue" evidence="4">
    <location>
        <position position="520"/>
    </location>
</feature>
<evidence type="ECO:0000259" key="3">
    <source>
        <dbReference type="Pfam" id="PF24883"/>
    </source>
</evidence>
<dbReference type="Gene3D" id="1.25.40.20">
    <property type="entry name" value="Ankyrin repeat-containing domain"/>
    <property type="match status" value="1"/>
</dbReference>
<name>A0A167UI96_9AGAM</name>
<keyword evidence="2" id="KW-0040">ANK repeat</keyword>
<evidence type="ECO:0000256" key="1">
    <source>
        <dbReference type="ARBA" id="ARBA00022737"/>
    </source>
</evidence>
<dbReference type="InterPro" id="IPR056884">
    <property type="entry name" value="NPHP3-like_N"/>
</dbReference>
<proteinExistence type="predicted"/>
<dbReference type="PANTHER" id="PTHR10039:SF16">
    <property type="entry name" value="GPI INOSITOL-DEACYLASE"/>
    <property type="match status" value="1"/>
</dbReference>
<dbReference type="Pfam" id="PF24883">
    <property type="entry name" value="NPHP3_N"/>
    <property type="match status" value="1"/>
</dbReference>
<feature type="non-terminal residue" evidence="4">
    <location>
        <position position="1"/>
    </location>
</feature>
<reference evidence="4 5" key="1">
    <citation type="journal article" date="2016" name="Mol. Biol. Evol.">
        <title>Comparative Genomics of Early-Diverging Mushroom-Forming Fungi Provides Insights into the Origins of Lignocellulose Decay Capabilities.</title>
        <authorList>
            <person name="Nagy L.G."/>
            <person name="Riley R."/>
            <person name="Tritt A."/>
            <person name="Adam C."/>
            <person name="Daum C."/>
            <person name="Floudas D."/>
            <person name="Sun H."/>
            <person name="Yadav J.S."/>
            <person name="Pangilinan J."/>
            <person name="Larsson K.H."/>
            <person name="Matsuura K."/>
            <person name="Barry K."/>
            <person name="Labutti K."/>
            <person name="Kuo R."/>
            <person name="Ohm R.A."/>
            <person name="Bhattacharya S.S."/>
            <person name="Shirouzu T."/>
            <person name="Yoshinaga Y."/>
            <person name="Martin F.M."/>
            <person name="Grigoriev I.V."/>
            <person name="Hibbett D.S."/>
        </authorList>
    </citation>
    <scope>NUCLEOTIDE SEQUENCE [LARGE SCALE GENOMIC DNA]</scope>
    <source>
        <strain evidence="4 5">CBS 109695</strain>
    </source>
</reference>
<gene>
    <name evidence="4" type="ORF">FIBSPDRAFT_657023</name>
</gene>
<dbReference type="Pfam" id="PF00023">
    <property type="entry name" value="Ank"/>
    <property type="match status" value="1"/>
</dbReference>
<dbReference type="InterPro" id="IPR002110">
    <property type="entry name" value="Ankyrin_rpt"/>
</dbReference>
<dbReference type="OrthoDB" id="7464126at2759"/>
<evidence type="ECO:0000313" key="5">
    <source>
        <dbReference type="Proteomes" id="UP000076532"/>
    </source>
</evidence>
<evidence type="ECO:0000313" key="4">
    <source>
        <dbReference type="EMBL" id="KZP03973.1"/>
    </source>
</evidence>
<sequence>FGRTYIIIDAVDECADREKVLAWIEQLTRRKKGNLQVLFSSRPERDITDQLRSMVSLYRVTLNGKLADKDIETYLDAMLSKLTRWDKETIARVRNALITGSDGMFRWVALQISELFTCRTRKAVDDQLRDLPKDLEGMYEKSLLKSPHPQDLKRFLMWLAFSSRPLESEELTDVVSVDLSSNDLPSYDPDLRYFGPPDMLITCSSFVTETEGTNNLASMQQLLNHYLDSNHHFQPMHIIKLAHMSIKDYLVSERLQNGPASYFSIEATLSHSLITKTCLAYVFYLRSCHSITGSILKSFPLCRYAAEYLTNHMRLGGGEDEHVSQMMACLFSLDGRALANWVRLDDPDTFHFPQFRSHLRKPSAEIAAPLYYACIHGLQRVAQQLLIDGAPLNAKGGHCGNALQAASKGGHDTTVLLLLEKGADVNLQGGYNGNALQAASFCGHDAIVRLLLQQGAEVNAQGGYWGNALQAASQRGHIIIVRLLLEQGAEVTAQGGFYGTALQAASEGDHIIIVRLLLEQ</sequence>
<feature type="repeat" description="ANK" evidence="2">
    <location>
        <begin position="431"/>
        <end position="463"/>
    </location>
</feature>
<dbReference type="SUPFAM" id="SSF48403">
    <property type="entry name" value="Ankyrin repeat"/>
    <property type="match status" value="1"/>
</dbReference>
<dbReference type="SMART" id="SM00248">
    <property type="entry name" value="ANK"/>
    <property type="match status" value="4"/>
</dbReference>
<feature type="repeat" description="ANK" evidence="2">
    <location>
        <begin position="398"/>
        <end position="430"/>
    </location>
</feature>
<accession>A0A167UI96</accession>
<evidence type="ECO:0000256" key="2">
    <source>
        <dbReference type="PROSITE-ProRule" id="PRU00023"/>
    </source>
</evidence>
<dbReference type="PROSITE" id="PS50297">
    <property type="entry name" value="ANK_REP_REGION"/>
    <property type="match status" value="1"/>
</dbReference>
<protein>
    <recommendedName>
        <fullName evidence="3">Nephrocystin 3-like N-terminal domain-containing protein</fullName>
    </recommendedName>
</protein>
<keyword evidence="5" id="KW-1185">Reference proteome</keyword>
<keyword evidence="1" id="KW-0677">Repeat</keyword>
<dbReference type="Proteomes" id="UP000076532">
    <property type="component" value="Unassembled WGS sequence"/>
</dbReference>
<dbReference type="PROSITE" id="PS50088">
    <property type="entry name" value="ANK_REPEAT"/>
    <property type="match status" value="3"/>
</dbReference>
<dbReference type="InterPro" id="IPR036770">
    <property type="entry name" value="Ankyrin_rpt-contain_sf"/>
</dbReference>
<feature type="repeat" description="ANK" evidence="2">
    <location>
        <begin position="464"/>
        <end position="496"/>
    </location>
</feature>